<dbReference type="STRING" id="1834516.BL253_01385"/>
<evidence type="ECO:0000313" key="8">
    <source>
        <dbReference type="EMBL" id="ONH33468.1"/>
    </source>
</evidence>
<dbReference type="Gene3D" id="3.30.950.10">
    <property type="entry name" value="Methyltransferase, Cobalt-precorrin-4 Transmethylase, Domain 2"/>
    <property type="match status" value="1"/>
</dbReference>
<dbReference type="GO" id="GO:0070677">
    <property type="term" value="F:rRNA (cytosine-2'-O-)-methyltransferase activity"/>
    <property type="evidence" value="ECO:0007669"/>
    <property type="project" value="UniProtKB-UniRule"/>
</dbReference>
<proteinExistence type="inferred from homology"/>
<evidence type="ECO:0000256" key="5">
    <source>
        <dbReference type="ARBA" id="ARBA00022691"/>
    </source>
</evidence>
<dbReference type="HAMAP" id="MF_01877">
    <property type="entry name" value="16SrRNA_methyltr_I"/>
    <property type="match status" value="1"/>
</dbReference>
<dbReference type="FunFam" id="3.30.950.10:FF:000002">
    <property type="entry name" value="Ribosomal RNA small subunit methyltransferase I"/>
    <property type="match status" value="1"/>
</dbReference>
<accession>A0A1V2IJX9</accession>
<feature type="domain" description="Tetrapyrrole methylase" evidence="7">
    <location>
        <begin position="5"/>
        <end position="206"/>
    </location>
</feature>
<dbReference type="InterPro" id="IPR014777">
    <property type="entry name" value="4pyrrole_Mease_sub1"/>
</dbReference>
<evidence type="ECO:0000313" key="9">
    <source>
        <dbReference type="Proteomes" id="UP000188929"/>
    </source>
</evidence>
<dbReference type="PANTHER" id="PTHR46111:SF1">
    <property type="entry name" value="RIBOSOMAL RNA SMALL SUBUNIT METHYLTRANSFERASE I"/>
    <property type="match status" value="1"/>
</dbReference>
<gene>
    <name evidence="6" type="primary">rsmI</name>
    <name evidence="8" type="ORF">BL253_01385</name>
</gene>
<dbReference type="OrthoDB" id="9809084at2"/>
<keyword evidence="1 6" id="KW-0963">Cytoplasm</keyword>
<dbReference type="GO" id="GO:0005737">
    <property type="term" value="C:cytoplasm"/>
    <property type="evidence" value="ECO:0007669"/>
    <property type="project" value="UniProtKB-SubCell"/>
</dbReference>
<comment type="subcellular location">
    <subcellularLocation>
        <location evidence="6">Cytoplasm</location>
    </subcellularLocation>
</comment>
<dbReference type="InterPro" id="IPR014776">
    <property type="entry name" value="4pyrrole_Mease_sub2"/>
</dbReference>
<protein>
    <recommendedName>
        <fullName evidence="6">Ribosomal RNA small subunit methyltransferase I</fullName>
        <ecNumber evidence="6">2.1.1.198</ecNumber>
    </recommendedName>
    <alternativeName>
        <fullName evidence="6">16S rRNA 2'-O-ribose C1402 methyltransferase</fullName>
    </alternativeName>
    <alternativeName>
        <fullName evidence="6">rRNA (cytidine-2'-O-)-methyltransferase RsmI</fullName>
    </alternativeName>
</protein>
<dbReference type="PANTHER" id="PTHR46111">
    <property type="entry name" value="RIBOSOMAL RNA SMALL SUBUNIT METHYLTRANSFERASE I"/>
    <property type="match status" value="1"/>
</dbReference>
<comment type="function">
    <text evidence="6">Catalyzes the 2'-O-methylation of the ribose of cytidine 1402 (C1402) in 16S rRNA.</text>
</comment>
<dbReference type="SUPFAM" id="SSF53790">
    <property type="entry name" value="Tetrapyrrole methylase"/>
    <property type="match status" value="1"/>
</dbReference>
<keyword evidence="9" id="KW-1185">Reference proteome</keyword>
<dbReference type="NCBIfam" id="TIGR00096">
    <property type="entry name" value="16S rRNA (cytidine(1402)-2'-O)-methyltransferase"/>
    <property type="match status" value="1"/>
</dbReference>
<evidence type="ECO:0000256" key="6">
    <source>
        <dbReference type="HAMAP-Rule" id="MF_01877"/>
    </source>
</evidence>
<dbReference type="Proteomes" id="UP000188929">
    <property type="component" value="Unassembled WGS sequence"/>
</dbReference>
<dbReference type="AlphaFoldDB" id="A0A1V2IJX9"/>
<comment type="similarity">
    <text evidence="6">Belongs to the methyltransferase superfamily. RsmI family.</text>
</comment>
<evidence type="ECO:0000256" key="3">
    <source>
        <dbReference type="ARBA" id="ARBA00022603"/>
    </source>
</evidence>
<dbReference type="EMBL" id="MOMC01000004">
    <property type="protein sequence ID" value="ONH33468.1"/>
    <property type="molecule type" value="Genomic_DNA"/>
</dbReference>
<dbReference type="Gene3D" id="3.40.1010.10">
    <property type="entry name" value="Cobalt-precorrin-4 Transmethylase, Domain 1"/>
    <property type="match status" value="1"/>
</dbReference>
<dbReference type="Pfam" id="PF00590">
    <property type="entry name" value="TP_methylase"/>
    <property type="match status" value="1"/>
</dbReference>
<dbReference type="InterPro" id="IPR000878">
    <property type="entry name" value="4pyrrol_Mease"/>
</dbReference>
<sequence>MTGVLIVCGAPIGDPRDASPRLAEVLTTADVVAAEDTRRVRRLAHALDVTITGRVISCYDAVEGARAAALTEQLLAGRTVALITDAGMPAVSDPGFRVVAAAAAAGVAVTVVPGPSAVTAALAVSGLPSDRFTFEGFLPRRGGERRSRLRELGAERRTMVFLEAPHRLASGLADLAAVFGADRPAVLCRELTKTWEEIVRGDLGRLVGWATDGREIRGELTLVIGGAPAGPRRPTTTVLTGAATPSTPADAAGGAVATAANGQGADGTRGRSVVGGAAVDDEDAVDDDEPLGPPAPLTPAELADAVAGHEAAGLSRADARRAVMAAYNVSRADVYAALLAARPRNSTGGSA</sequence>
<keyword evidence="3 6" id="KW-0489">Methyltransferase</keyword>
<comment type="catalytic activity">
    <reaction evidence="6">
        <text>cytidine(1402) in 16S rRNA + S-adenosyl-L-methionine = 2'-O-methylcytidine(1402) in 16S rRNA + S-adenosyl-L-homocysteine + H(+)</text>
        <dbReference type="Rhea" id="RHEA:42924"/>
        <dbReference type="Rhea" id="RHEA-COMP:10285"/>
        <dbReference type="Rhea" id="RHEA-COMP:10286"/>
        <dbReference type="ChEBI" id="CHEBI:15378"/>
        <dbReference type="ChEBI" id="CHEBI:57856"/>
        <dbReference type="ChEBI" id="CHEBI:59789"/>
        <dbReference type="ChEBI" id="CHEBI:74495"/>
        <dbReference type="ChEBI" id="CHEBI:82748"/>
        <dbReference type="EC" id="2.1.1.198"/>
    </reaction>
</comment>
<dbReference type="CDD" id="cd11648">
    <property type="entry name" value="RsmI"/>
    <property type="match status" value="1"/>
</dbReference>
<keyword evidence="2 6" id="KW-0698">rRNA processing</keyword>
<dbReference type="RefSeq" id="WP_076812775.1">
    <property type="nucleotide sequence ID" value="NZ_MOMC01000004.1"/>
</dbReference>
<keyword evidence="5 6" id="KW-0949">S-adenosyl-L-methionine</keyword>
<organism evidence="8 9">
    <name type="scientific">Pseudofrankia asymbiotica</name>
    <dbReference type="NCBI Taxonomy" id="1834516"/>
    <lineage>
        <taxon>Bacteria</taxon>
        <taxon>Bacillati</taxon>
        <taxon>Actinomycetota</taxon>
        <taxon>Actinomycetes</taxon>
        <taxon>Frankiales</taxon>
        <taxon>Frankiaceae</taxon>
        <taxon>Pseudofrankia</taxon>
    </lineage>
</organism>
<evidence type="ECO:0000259" key="7">
    <source>
        <dbReference type="Pfam" id="PF00590"/>
    </source>
</evidence>
<dbReference type="InterPro" id="IPR035996">
    <property type="entry name" value="4pyrrol_Methylase_sf"/>
</dbReference>
<comment type="caution">
    <text evidence="8">The sequence shown here is derived from an EMBL/GenBank/DDBJ whole genome shotgun (WGS) entry which is preliminary data.</text>
</comment>
<dbReference type="EC" id="2.1.1.198" evidence="6"/>
<reference evidence="9" key="1">
    <citation type="submission" date="2016-10" db="EMBL/GenBank/DDBJ databases">
        <title>Frankia sp. NRRL B-16386 Genome sequencing.</title>
        <authorList>
            <person name="Ghodhbane-Gtari F."/>
            <person name="Swanson E."/>
            <person name="Gueddou A."/>
            <person name="Hezbri K."/>
            <person name="Ktari K."/>
            <person name="Nouioui I."/>
            <person name="Morris K."/>
            <person name="Simpson S."/>
            <person name="Abebe-Akele F."/>
            <person name="Thomas K."/>
            <person name="Gtari M."/>
            <person name="Tisa L.S."/>
        </authorList>
    </citation>
    <scope>NUCLEOTIDE SEQUENCE [LARGE SCALE GENOMIC DNA]</scope>
    <source>
        <strain evidence="9">NRRL B-16386</strain>
    </source>
</reference>
<evidence type="ECO:0000256" key="2">
    <source>
        <dbReference type="ARBA" id="ARBA00022552"/>
    </source>
</evidence>
<dbReference type="PIRSF" id="PIRSF005917">
    <property type="entry name" value="MTase_YraL"/>
    <property type="match status" value="1"/>
</dbReference>
<name>A0A1V2IJX9_9ACTN</name>
<keyword evidence="4 6" id="KW-0808">Transferase</keyword>
<dbReference type="FunFam" id="3.40.1010.10:FF:000007">
    <property type="entry name" value="Ribosomal RNA small subunit methyltransferase I"/>
    <property type="match status" value="1"/>
</dbReference>
<dbReference type="InterPro" id="IPR008189">
    <property type="entry name" value="rRNA_ssu_MeTfrase_I"/>
</dbReference>
<evidence type="ECO:0000256" key="4">
    <source>
        <dbReference type="ARBA" id="ARBA00022679"/>
    </source>
</evidence>
<evidence type="ECO:0000256" key="1">
    <source>
        <dbReference type="ARBA" id="ARBA00022490"/>
    </source>
</evidence>